<gene>
    <name evidence="1" type="ORF">DFH07DRAFT_785846</name>
</gene>
<evidence type="ECO:0000313" key="2">
    <source>
        <dbReference type="Proteomes" id="UP001215280"/>
    </source>
</evidence>
<keyword evidence="2" id="KW-1185">Reference proteome</keyword>
<dbReference type="AlphaFoldDB" id="A0AAD7H710"/>
<proteinExistence type="predicted"/>
<dbReference type="EMBL" id="JARJLG010000380">
    <property type="protein sequence ID" value="KAJ7713968.1"/>
    <property type="molecule type" value="Genomic_DNA"/>
</dbReference>
<accession>A0AAD7H710</accession>
<sequence length="263" mass="29783">MGMINLKHLVIAEYLPLSRDLIPRLPFRLTYFGARCALGDAWAEFVHSQKDLEELALDDDMITRLPALPRLRTLKATPSDAARFAESYLLHDLWLWAGSPYPGGAILKERDLSRFSRSPAHLQTIRLGAGQLVLLMKEAPALLSRLQHIVFDEDDEWLFFGDGGRLVPERILAAGALLDARFPDLKSIMLVSETDSHNVSQVLIANKGLVFSRALSSLCTVPLLHTFHFCAYDGCLTSKNWRQEDEIFHYEAWEEHGAWDLDK</sequence>
<evidence type="ECO:0000313" key="1">
    <source>
        <dbReference type="EMBL" id="KAJ7713968.1"/>
    </source>
</evidence>
<comment type="caution">
    <text evidence="1">The sequence shown here is derived from an EMBL/GenBank/DDBJ whole genome shotgun (WGS) entry which is preliminary data.</text>
</comment>
<protein>
    <submittedName>
        <fullName evidence="1">Uncharacterized protein</fullName>
    </submittedName>
</protein>
<organism evidence="1 2">
    <name type="scientific">Mycena maculata</name>
    <dbReference type="NCBI Taxonomy" id="230809"/>
    <lineage>
        <taxon>Eukaryota</taxon>
        <taxon>Fungi</taxon>
        <taxon>Dikarya</taxon>
        <taxon>Basidiomycota</taxon>
        <taxon>Agaricomycotina</taxon>
        <taxon>Agaricomycetes</taxon>
        <taxon>Agaricomycetidae</taxon>
        <taxon>Agaricales</taxon>
        <taxon>Marasmiineae</taxon>
        <taxon>Mycenaceae</taxon>
        <taxon>Mycena</taxon>
    </lineage>
</organism>
<dbReference type="Proteomes" id="UP001215280">
    <property type="component" value="Unassembled WGS sequence"/>
</dbReference>
<name>A0AAD7H710_9AGAR</name>
<reference evidence="1" key="1">
    <citation type="submission" date="2023-03" db="EMBL/GenBank/DDBJ databases">
        <title>Massive genome expansion in bonnet fungi (Mycena s.s.) driven by repeated elements and novel gene families across ecological guilds.</title>
        <authorList>
            <consortium name="Lawrence Berkeley National Laboratory"/>
            <person name="Harder C.B."/>
            <person name="Miyauchi S."/>
            <person name="Viragh M."/>
            <person name="Kuo A."/>
            <person name="Thoen E."/>
            <person name="Andreopoulos B."/>
            <person name="Lu D."/>
            <person name="Skrede I."/>
            <person name="Drula E."/>
            <person name="Henrissat B."/>
            <person name="Morin E."/>
            <person name="Kohler A."/>
            <person name="Barry K."/>
            <person name="LaButti K."/>
            <person name="Morin E."/>
            <person name="Salamov A."/>
            <person name="Lipzen A."/>
            <person name="Mereny Z."/>
            <person name="Hegedus B."/>
            <person name="Baldrian P."/>
            <person name="Stursova M."/>
            <person name="Weitz H."/>
            <person name="Taylor A."/>
            <person name="Grigoriev I.V."/>
            <person name="Nagy L.G."/>
            <person name="Martin F."/>
            <person name="Kauserud H."/>
        </authorList>
    </citation>
    <scope>NUCLEOTIDE SEQUENCE</scope>
    <source>
        <strain evidence="1">CBHHK188m</strain>
    </source>
</reference>